<dbReference type="InterPro" id="IPR035940">
    <property type="entry name" value="CAP_sf"/>
</dbReference>
<evidence type="ECO:0000313" key="3">
    <source>
        <dbReference type="Proteomes" id="UP001295444"/>
    </source>
</evidence>
<evidence type="ECO:0000259" key="1">
    <source>
        <dbReference type="SMART" id="SM00198"/>
    </source>
</evidence>
<organism evidence="2 3">
    <name type="scientific">Pelobates cultripes</name>
    <name type="common">Western spadefoot toad</name>
    <dbReference type="NCBI Taxonomy" id="61616"/>
    <lineage>
        <taxon>Eukaryota</taxon>
        <taxon>Metazoa</taxon>
        <taxon>Chordata</taxon>
        <taxon>Craniata</taxon>
        <taxon>Vertebrata</taxon>
        <taxon>Euteleostomi</taxon>
        <taxon>Amphibia</taxon>
        <taxon>Batrachia</taxon>
        <taxon>Anura</taxon>
        <taxon>Pelobatoidea</taxon>
        <taxon>Pelobatidae</taxon>
        <taxon>Pelobates</taxon>
    </lineage>
</organism>
<name>A0AAD1WM61_PELCU</name>
<gene>
    <name evidence="2" type="ORF">PECUL_23A025896</name>
</gene>
<dbReference type="PRINTS" id="PR00837">
    <property type="entry name" value="V5TPXLIKE"/>
</dbReference>
<dbReference type="InterPro" id="IPR034113">
    <property type="entry name" value="SCP_GAPR1-like"/>
</dbReference>
<reference evidence="2" key="1">
    <citation type="submission" date="2022-03" db="EMBL/GenBank/DDBJ databases">
        <authorList>
            <person name="Alioto T."/>
            <person name="Alioto T."/>
            <person name="Gomez Garrido J."/>
        </authorList>
    </citation>
    <scope>NUCLEOTIDE SEQUENCE</scope>
</reference>
<keyword evidence="3" id="KW-1185">Reference proteome</keyword>
<dbReference type="SUPFAM" id="SSF55797">
    <property type="entry name" value="PR-1-like"/>
    <property type="match status" value="1"/>
</dbReference>
<evidence type="ECO:0000313" key="2">
    <source>
        <dbReference type="EMBL" id="CAH2316941.1"/>
    </source>
</evidence>
<sequence>MASIEQFLDGGSKKFEEDFLSAHNAYRKQHSTPSLQISRELCASAQKWADHLAETGKKDHSGPGENLYFKIGCLKKLKGNEPVDSWYKEIKDYDYGKPEFGLQTGHFTQVVWKGSQELGCGVATDGKGCIVVVGQYKPPGNINMPGEFEKNVLPAVTN</sequence>
<dbReference type="CDD" id="cd05382">
    <property type="entry name" value="CAP_GAPR1-like"/>
    <property type="match status" value="1"/>
</dbReference>
<dbReference type="AlphaFoldDB" id="A0AAD1WM61"/>
<dbReference type="Proteomes" id="UP001295444">
    <property type="component" value="Chromosome 09"/>
</dbReference>
<dbReference type="InterPro" id="IPR014044">
    <property type="entry name" value="CAP_dom"/>
</dbReference>
<dbReference type="SMART" id="SM00198">
    <property type="entry name" value="SCP"/>
    <property type="match status" value="1"/>
</dbReference>
<dbReference type="PANTHER" id="PTHR10334">
    <property type="entry name" value="CYSTEINE-RICH SECRETORY PROTEIN-RELATED"/>
    <property type="match status" value="1"/>
</dbReference>
<feature type="domain" description="SCP" evidence="1">
    <location>
        <begin position="14"/>
        <end position="144"/>
    </location>
</feature>
<protein>
    <submittedName>
        <fullName evidence="2">Golgi-associated plant pathogenesis-related 1-like</fullName>
    </submittedName>
</protein>
<accession>A0AAD1WM61</accession>
<dbReference type="FunFam" id="3.40.33.10:FF:000002">
    <property type="entry name" value="Golgi-associated plant pathogenesis-related protein 1"/>
    <property type="match status" value="1"/>
</dbReference>
<dbReference type="PROSITE" id="PS01009">
    <property type="entry name" value="CRISP_1"/>
    <property type="match status" value="1"/>
</dbReference>
<dbReference type="InterPro" id="IPR018244">
    <property type="entry name" value="Allrgn_V5/Tpx1_CS"/>
</dbReference>
<dbReference type="EMBL" id="OW240920">
    <property type="protein sequence ID" value="CAH2316941.1"/>
    <property type="molecule type" value="Genomic_DNA"/>
</dbReference>
<dbReference type="Pfam" id="PF00188">
    <property type="entry name" value="CAP"/>
    <property type="match status" value="1"/>
</dbReference>
<dbReference type="Gene3D" id="3.40.33.10">
    <property type="entry name" value="CAP"/>
    <property type="match status" value="1"/>
</dbReference>
<proteinExistence type="predicted"/>
<dbReference type="InterPro" id="IPR001283">
    <property type="entry name" value="CRISP-related"/>
</dbReference>
<dbReference type="GO" id="GO:0005576">
    <property type="term" value="C:extracellular region"/>
    <property type="evidence" value="ECO:0007669"/>
    <property type="project" value="InterPro"/>
</dbReference>